<name>A0A2U3BB10_9VIBR</name>
<dbReference type="Pfam" id="PF01924">
    <property type="entry name" value="HypD"/>
    <property type="match status" value="1"/>
</dbReference>
<dbReference type="GO" id="GO:0051604">
    <property type="term" value="P:protein maturation"/>
    <property type="evidence" value="ECO:0007669"/>
    <property type="project" value="TreeGrafter"/>
</dbReference>
<evidence type="ECO:0000256" key="3">
    <source>
        <dbReference type="ARBA" id="ARBA00023004"/>
    </source>
</evidence>
<dbReference type="InterPro" id="IPR042244">
    <property type="entry name" value="HypD_2_sf"/>
</dbReference>
<dbReference type="Gene3D" id="6.10.20.100">
    <property type="match status" value="1"/>
</dbReference>
<keyword evidence="3" id="KW-0408">Iron</keyword>
<keyword evidence="6" id="KW-1185">Reference proteome</keyword>
<reference evidence="5 6" key="1">
    <citation type="submission" date="2018-05" db="EMBL/GenBank/DDBJ databases">
        <title>Vibrio limimaris sp. nov., isolated from marine sediment.</title>
        <authorList>
            <person name="Li C.-M."/>
        </authorList>
    </citation>
    <scope>NUCLEOTIDE SEQUENCE [LARGE SCALE GENOMIC DNA]</scope>
    <source>
        <strain evidence="5 6">E4404</strain>
    </source>
</reference>
<dbReference type="GO" id="GO:0070025">
    <property type="term" value="F:carbon monoxide binding"/>
    <property type="evidence" value="ECO:0007669"/>
    <property type="project" value="TreeGrafter"/>
</dbReference>
<dbReference type="PANTHER" id="PTHR30149">
    <property type="entry name" value="HYDROGENASE PROTEIN ASSEMBLY PROTEIN HYPD"/>
    <property type="match status" value="1"/>
</dbReference>
<dbReference type="OrthoDB" id="9770424at2"/>
<gene>
    <name evidence="5" type="ORF">DI392_07145</name>
</gene>
<dbReference type="Proteomes" id="UP000245362">
    <property type="component" value="Unassembled WGS sequence"/>
</dbReference>
<evidence type="ECO:0000313" key="6">
    <source>
        <dbReference type="Proteomes" id="UP000245362"/>
    </source>
</evidence>
<accession>A0A2U3BB10</accession>
<dbReference type="PANTHER" id="PTHR30149:SF0">
    <property type="entry name" value="HYDROGENASE MATURATION FACTOR HYPD"/>
    <property type="match status" value="1"/>
</dbReference>
<evidence type="ECO:0000256" key="4">
    <source>
        <dbReference type="PIRNR" id="PIRNR005622"/>
    </source>
</evidence>
<dbReference type="GO" id="GO:0051539">
    <property type="term" value="F:4 iron, 4 sulfur cluster binding"/>
    <property type="evidence" value="ECO:0007669"/>
    <property type="project" value="TreeGrafter"/>
</dbReference>
<dbReference type="Gene3D" id="3.40.50.11750">
    <property type="entry name" value="HypD, alpha/beta domain 1"/>
    <property type="match status" value="2"/>
</dbReference>
<sequence>MQYIDEFRDPSVAKALVTGITRELSAMPASDTPLQVMEVCGGHTHTLFKYGILQLLPDSVEFVHGPGCPVCVLPTSRLDQCIALAQRPDTIFCTFGDAMRVPGTDGSLLDARARGADIRIVYSPMDALTLAKTEPDKQVVFFALGFETTMPATAMTVLQAEKQSIRNFKIFCQHITIMPTLTALLEQDDVRIDGFLLPGHLSVVTGTKLYRPLAEVYHKPGVVSGFEPLDMLHALLMLIRQFRDKRCDIENQYTRAVTPDGSHNAMQAITRVFTSKTESEWRGLGMIQDSGIQLTDRYRHFDAEVKSDTRVVTTATASTEQGRCGDVLTGRCKPTDCPLFRNHCSPDNPVGALMVSSEGACAAYYQYSQPKPIFSATAYKHING</sequence>
<keyword evidence="2" id="KW-0479">Metal-binding</keyword>
<dbReference type="RefSeq" id="WP_109319219.1">
    <property type="nucleotide sequence ID" value="NZ_QFWT01000003.1"/>
</dbReference>
<evidence type="ECO:0000256" key="1">
    <source>
        <dbReference type="ARBA" id="ARBA00007888"/>
    </source>
</evidence>
<dbReference type="EMBL" id="QFWT01000003">
    <property type="protein sequence ID" value="PWI33967.1"/>
    <property type="molecule type" value="Genomic_DNA"/>
</dbReference>
<evidence type="ECO:0000256" key="2">
    <source>
        <dbReference type="ARBA" id="ARBA00022723"/>
    </source>
</evidence>
<dbReference type="InterPro" id="IPR002780">
    <property type="entry name" value="Hyd_form_HypD"/>
</dbReference>
<organism evidence="5 6">
    <name type="scientific">Vibrio albus</name>
    <dbReference type="NCBI Taxonomy" id="2200953"/>
    <lineage>
        <taxon>Bacteria</taxon>
        <taxon>Pseudomonadati</taxon>
        <taxon>Pseudomonadota</taxon>
        <taxon>Gammaproteobacteria</taxon>
        <taxon>Vibrionales</taxon>
        <taxon>Vibrionaceae</taxon>
        <taxon>Vibrio</taxon>
    </lineage>
</organism>
<evidence type="ECO:0000313" key="5">
    <source>
        <dbReference type="EMBL" id="PWI33967.1"/>
    </source>
</evidence>
<comment type="caution">
    <text evidence="5">The sequence shown here is derived from an EMBL/GenBank/DDBJ whole genome shotgun (WGS) entry which is preliminary data.</text>
</comment>
<dbReference type="NCBIfam" id="TIGR00075">
    <property type="entry name" value="hypD"/>
    <property type="match status" value="1"/>
</dbReference>
<dbReference type="InterPro" id="IPR042243">
    <property type="entry name" value="HypD_1"/>
</dbReference>
<dbReference type="AlphaFoldDB" id="A0A2U3BB10"/>
<proteinExistence type="inferred from homology"/>
<protein>
    <recommendedName>
        <fullName evidence="4">Hydrogenase maturation factor</fullName>
    </recommendedName>
</protein>
<dbReference type="PIRSF" id="PIRSF005622">
    <property type="entry name" value="Hydrgn_mat_hypD"/>
    <property type="match status" value="1"/>
</dbReference>
<dbReference type="GO" id="GO:0005506">
    <property type="term" value="F:iron ion binding"/>
    <property type="evidence" value="ECO:0007669"/>
    <property type="project" value="TreeGrafter"/>
</dbReference>
<comment type="similarity">
    <text evidence="1 4">Belongs to the HypD family.</text>
</comment>